<dbReference type="AlphaFoldDB" id="A0A0R1K238"/>
<evidence type="ECO:0000256" key="1">
    <source>
        <dbReference type="SAM" id="Phobius"/>
    </source>
</evidence>
<dbReference type="OrthoDB" id="2298266at2"/>
<comment type="caution">
    <text evidence="2">The sequence shown here is derived from an EMBL/GenBank/DDBJ whole genome shotgun (WGS) entry which is preliminary data.</text>
</comment>
<proteinExistence type="predicted"/>
<dbReference type="RefSeq" id="WP_054722207.1">
    <property type="nucleotide sequence ID" value="NZ_AZDJ01000001.1"/>
</dbReference>
<name>A0A0R1K238_9LACO</name>
<dbReference type="PATRIC" id="fig|1291734.4.peg.849"/>
<accession>A0A0R1K238</accession>
<organism evidence="2 3">
    <name type="scientific">Lacticaseibacillus nasuensis JCM 17158</name>
    <dbReference type="NCBI Taxonomy" id="1291734"/>
    <lineage>
        <taxon>Bacteria</taxon>
        <taxon>Bacillati</taxon>
        <taxon>Bacillota</taxon>
        <taxon>Bacilli</taxon>
        <taxon>Lactobacillales</taxon>
        <taxon>Lactobacillaceae</taxon>
        <taxon>Lacticaseibacillus</taxon>
    </lineage>
</organism>
<reference evidence="2 3" key="1">
    <citation type="journal article" date="2015" name="Genome Announc.">
        <title>Expanding the biotechnology potential of lactobacilli through comparative genomics of 213 strains and associated genera.</title>
        <authorList>
            <person name="Sun Z."/>
            <person name="Harris H.M."/>
            <person name="McCann A."/>
            <person name="Guo C."/>
            <person name="Argimon S."/>
            <person name="Zhang W."/>
            <person name="Yang X."/>
            <person name="Jeffery I.B."/>
            <person name="Cooney J.C."/>
            <person name="Kagawa T.F."/>
            <person name="Liu W."/>
            <person name="Song Y."/>
            <person name="Salvetti E."/>
            <person name="Wrobel A."/>
            <person name="Rasinkangas P."/>
            <person name="Parkhill J."/>
            <person name="Rea M.C."/>
            <person name="O'Sullivan O."/>
            <person name="Ritari J."/>
            <person name="Douillard F.P."/>
            <person name="Paul Ross R."/>
            <person name="Yang R."/>
            <person name="Briner A.E."/>
            <person name="Felis G.E."/>
            <person name="de Vos W.M."/>
            <person name="Barrangou R."/>
            <person name="Klaenhammer T.R."/>
            <person name="Caufield P.W."/>
            <person name="Cui Y."/>
            <person name="Zhang H."/>
            <person name="O'Toole P.W."/>
        </authorList>
    </citation>
    <scope>NUCLEOTIDE SEQUENCE [LARGE SCALE GENOMIC DNA]</scope>
    <source>
        <strain evidence="2 3">JCM 17158</strain>
    </source>
</reference>
<dbReference type="Proteomes" id="UP000051804">
    <property type="component" value="Unassembled WGS sequence"/>
</dbReference>
<protein>
    <submittedName>
        <fullName evidence="2">Uncharacterized protein</fullName>
    </submittedName>
</protein>
<keyword evidence="3" id="KW-1185">Reference proteome</keyword>
<sequence>MRQAKRQQRRPHKRRWPRVLGIFFGLIVILGILLVVFFTPLNNAYRNATGNDTPADSAVKNELVKQIDANKTGNPTVDGVLDQAATTLKNTKMSTIVAAAGNQSKFARLLQSTTGIPAAQANSAAGTVFASSALTPLREAIAAGDYVKAYQAYRNLDGTAKAEAAALLK</sequence>
<evidence type="ECO:0000313" key="2">
    <source>
        <dbReference type="EMBL" id="KRK74226.1"/>
    </source>
</evidence>
<gene>
    <name evidence="2" type="ORF">FD02_GL000823</name>
</gene>
<keyword evidence="1" id="KW-1133">Transmembrane helix</keyword>
<keyword evidence="1" id="KW-0812">Transmembrane</keyword>
<keyword evidence="1" id="KW-0472">Membrane</keyword>
<evidence type="ECO:0000313" key="3">
    <source>
        <dbReference type="Proteomes" id="UP000051804"/>
    </source>
</evidence>
<feature type="transmembrane region" description="Helical" evidence="1">
    <location>
        <begin position="20"/>
        <end position="41"/>
    </location>
</feature>
<dbReference type="EMBL" id="AZDJ01000001">
    <property type="protein sequence ID" value="KRK74226.1"/>
    <property type="molecule type" value="Genomic_DNA"/>
</dbReference>
<dbReference type="STRING" id="1291734.FD02_GL000823"/>